<proteinExistence type="predicted"/>
<accession>A0A8S5RJ67</accession>
<protein>
    <submittedName>
        <fullName evidence="1">Uncharacterized protein</fullName>
    </submittedName>
</protein>
<organism evidence="1">
    <name type="scientific">virus sp. ctML55</name>
    <dbReference type="NCBI Taxonomy" id="2827627"/>
    <lineage>
        <taxon>Viruses</taxon>
    </lineage>
</organism>
<dbReference type="EMBL" id="BK059105">
    <property type="protein sequence ID" value="DAE31153.1"/>
    <property type="molecule type" value="Genomic_DNA"/>
</dbReference>
<evidence type="ECO:0000313" key="1">
    <source>
        <dbReference type="EMBL" id="DAE31153.1"/>
    </source>
</evidence>
<reference evidence="1" key="1">
    <citation type="journal article" date="2021" name="Proc. Natl. Acad. Sci. U.S.A.">
        <title>A Catalog of Tens of Thousands of Viruses from Human Metagenomes Reveals Hidden Associations with Chronic Diseases.</title>
        <authorList>
            <person name="Tisza M.J."/>
            <person name="Buck C.B."/>
        </authorList>
    </citation>
    <scope>NUCLEOTIDE SEQUENCE</scope>
    <source>
        <strain evidence="1">CtML55</strain>
    </source>
</reference>
<name>A0A8S5RJ67_9VIRU</name>
<sequence length="46" mass="5301">MKSSASGTNIEIEVLNPLNTFVDRNPESPYVRNSYRVVVRKWMSKS</sequence>